<dbReference type="Pfam" id="PF12686">
    <property type="entry name" value="DUF3800"/>
    <property type="match status" value="1"/>
</dbReference>
<dbReference type="RefSeq" id="WP_132434554.1">
    <property type="nucleotide sequence ID" value="NZ_SLWK01000011.1"/>
</dbReference>
<dbReference type="Proteomes" id="UP000295221">
    <property type="component" value="Unassembled WGS sequence"/>
</dbReference>
<dbReference type="AlphaFoldDB" id="A0A4R2GI54"/>
<dbReference type="InterPro" id="IPR024524">
    <property type="entry name" value="DUF3800"/>
</dbReference>
<evidence type="ECO:0000313" key="2">
    <source>
        <dbReference type="Proteomes" id="UP000295221"/>
    </source>
</evidence>
<keyword evidence="2" id="KW-1185">Reference proteome</keyword>
<comment type="caution">
    <text evidence="1">The sequence shown here is derived from an EMBL/GenBank/DDBJ whole genome shotgun (WGS) entry which is preliminary data.</text>
</comment>
<dbReference type="OrthoDB" id="9799211at2"/>
<protein>
    <submittedName>
        <fullName evidence="1">Uncharacterized protein DUF3800</fullName>
    </submittedName>
</protein>
<dbReference type="EMBL" id="SLWK01000011">
    <property type="protein sequence ID" value="TCO06969.1"/>
    <property type="molecule type" value="Genomic_DNA"/>
</dbReference>
<proteinExistence type="predicted"/>
<name>A0A4R2GI54_9BACT</name>
<organism evidence="1 2">
    <name type="scientific">Natronoflexus pectinivorans</name>
    <dbReference type="NCBI Taxonomy" id="682526"/>
    <lineage>
        <taxon>Bacteria</taxon>
        <taxon>Pseudomonadati</taxon>
        <taxon>Bacteroidota</taxon>
        <taxon>Bacteroidia</taxon>
        <taxon>Marinilabiliales</taxon>
        <taxon>Marinilabiliaceae</taxon>
        <taxon>Natronoflexus</taxon>
    </lineage>
</organism>
<sequence>MIEYNIYCDESCHLENDPHKSMVLGAVWCVKDDRQQMFSRIKDIKQKHGLKADFEIKWNKVSKSKISFYRELINFFFDTDKLNFRALVVADKKELDHEKFGHTHDTYYYKMYFDMLKIIISPYSSYYIYLDIKDTQGYEKVQKLQEVICNNHYDFSKKIVKRIQEVRSDEVSLLQLTDLLIGALSYMHRGLTGSAAKLELIELIKKRSGYSLTKNTLPNERKFNLFIWHTGYRRS</sequence>
<reference evidence="1 2" key="1">
    <citation type="submission" date="2019-03" db="EMBL/GenBank/DDBJ databases">
        <title>Genomic Encyclopedia of Type Strains, Phase IV (KMG-IV): sequencing the most valuable type-strain genomes for metagenomic binning, comparative biology and taxonomic classification.</title>
        <authorList>
            <person name="Goeker M."/>
        </authorList>
    </citation>
    <scope>NUCLEOTIDE SEQUENCE [LARGE SCALE GENOMIC DNA]</scope>
    <source>
        <strain evidence="1 2">DSM 24179</strain>
    </source>
</reference>
<accession>A0A4R2GI54</accession>
<evidence type="ECO:0000313" key="1">
    <source>
        <dbReference type="EMBL" id="TCO06969.1"/>
    </source>
</evidence>
<gene>
    <name evidence="1" type="ORF">EV194_11189</name>
</gene>